<evidence type="ECO:0000313" key="2">
    <source>
        <dbReference type="Proteomes" id="UP000770661"/>
    </source>
</evidence>
<gene>
    <name evidence="1" type="ORF">GWK47_006145</name>
</gene>
<dbReference type="AlphaFoldDB" id="A0A8J4YEY5"/>
<reference evidence="1" key="1">
    <citation type="submission" date="2020-07" db="EMBL/GenBank/DDBJ databases">
        <title>The High-quality genome of the commercially important snow crab, Chionoecetes opilio.</title>
        <authorList>
            <person name="Jeong J.-H."/>
            <person name="Ryu S."/>
        </authorList>
    </citation>
    <scope>NUCLEOTIDE SEQUENCE</scope>
    <source>
        <strain evidence="1">MADBK_172401_WGS</strain>
        <tissue evidence="1">Digestive gland</tissue>
    </source>
</reference>
<dbReference type="EMBL" id="JACEEZ010010170">
    <property type="protein sequence ID" value="KAG0721991.1"/>
    <property type="molecule type" value="Genomic_DNA"/>
</dbReference>
<accession>A0A8J4YEY5</accession>
<keyword evidence="2" id="KW-1185">Reference proteome</keyword>
<protein>
    <submittedName>
        <fullName evidence="1">Uncharacterized protein</fullName>
    </submittedName>
</protein>
<proteinExistence type="predicted"/>
<name>A0A8J4YEY5_CHIOP</name>
<comment type="caution">
    <text evidence="1">The sequence shown here is derived from an EMBL/GenBank/DDBJ whole genome shotgun (WGS) entry which is preliminary data.</text>
</comment>
<organism evidence="1 2">
    <name type="scientific">Chionoecetes opilio</name>
    <name type="common">Atlantic snow crab</name>
    <name type="synonym">Cancer opilio</name>
    <dbReference type="NCBI Taxonomy" id="41210"/>
    <lineage>
        <taxon>Eukaryota</taxon>
        <taxon>Metazoa</taxon>
        <taxon>Ecdysozoa</taxon>
        <taxon>Arthropoda</taxon>
        <taxon>Crustacea</taxon>
        <taxon>Multicrustacea</taxon>
        <taxon>Malacostraca</taxon>
        <taxon>Eumalacostraca</taxon>
        <taxon>Eucarida</taxon>
        <taxon>Decapoda</taxon>
        <taxon>Pleocyemata</taxon>
        <taxon>Brachyura</taxon>
        <taxon>Eubrachyura</taxon>
        <taxon>Majoidea</taxon>
        <taxon>Majidae</taxon>
        <taxon>Chionoecetes</taxon>
    </lineage>
</organism>
<sequence>MDAYNTLSTRRSDTAECRAGRAWFYRQDALLKNYGVFALDGVTKYQSLWTHAAVSTFHPVFDSAGDAALRIHQSSFAFSNIKPTSPAAHNRGTLLQCVLWPLLLLPVLAAHL</sequence>
<dbReference type="Proteomes" id="UP000770661">
    <property type="component" value="Unassembled WGS sequence"/>
</dbReference>
<evidence type="ECO:0000313" key="1">
    <source>
        <dbReference type="EMBL" id="KAG0721991.1"/>
    </source>
</evidence>